<dbReference type="Pfam" id="PF00732">
    <property type="entry name" value="GMC_oxred_N"/>
    <property type="match status" value="1"/>
</dbReference>
<comment type="caution">
    <text evidence="7">The sequence shown here is derived from an EMBL/GenBank/DDBJ whole genome shotgun (WGS) entry which is preliminary data.</text>
</comment>
<evidence type="ECO:0000256" key="4">
    <source>
        <dbReference type="ARBA" id="ARBA00023002"/>
    </source>
</evidence>
<comment type="similarity">
    <text evidence="1">Belongs to the GMC oxidoreductase family.</text>
</comment>
<keyword evidence="8" id="KW-1185">Reference proteome</keyword>
<dbReference type="PRINTS" id="PR00411">
    <property type="entry name" value="PNDRDTASEI"/>
</dbReference>
<dbReference type="PANTHER" id="PTHR46056:SF12">
    <property type="entry name" value="LONG-CHAIN-ALCOHOL OXIDASE"/>
    <property type="match status" value="1"/>
</dbReference>
<feature type="domain" description="Glucose-methanol-choline oxidoreductase N-terminal" evidence="5">
    <location>
        <begin position="220"/>
        <end position="333"/>
    </location>
</feature>
<evidence type="ECO:0000259" key="6">
    <source>
        <dbReference type="Pfam" id="PF05199"/>
    </source>
</evidence>
<feature type="domain" description="Glucose-methanol-choline oxidoreductase C-terminal" evidence="6">
    <location>
        <begin position="456"/>
        <end position="551"/>
    </location>
</feature>
<reference evidence="7 8" key="1">
    <citation type="submission" date="2020-10" db="EMBL/GenBank/DDBJ databases">
        <title>Bacillus sp. HD4P25, an endophyte from a halophyte.</title>
        <authorList>
            <person name="Sun J.-Q."/>
        </authorList>
    </citation>
    <scope>NUCLEOTIDE SEQUENCE [LARGE SCALE GENOMIC DNA]</scope>
    <source>
        <strain evidence="7 8">YIM 93174</strain>
    </source>
</reference>
<evidence type="ECO:0000259" key="5">
    <source>
        <dbReference type="Pfam" id="PF00732"/>
    </source>
</evidence>
<dbReference type="PANTHER" id="PTHR46056">
    <property type="entry name" value="LONG-CHAIN-ALCOHOL OXIDASE"/>
    <property type="match status" value="1"/>
</dbReference>
<accession>A0ABR9QKY1</accession>
<dbReference type="Gene3D" id="3.50.50.60">
    <property type="entry name" value="FAD/NAD(P)-binding domain"/>
    <property type="match status" value="2"/>
</dbReference>
<organism evidence="7 8">
    <name type="scientific">Litchfieldia luteola</name>
    <dbReference type="NCBI Taxonomy" id="682179"/>
    <lineage>
        <taxon>Bacteria</taxon>
        <taxon>Bacillati</taxon>
        <taxon>Bacillota</taxon>
        <taxon>Bacilli</taxon>
        <taxon>Bacillales</taxon>
        <taxon>Bacillaceae</taxon>
        <taxon>Litchfieldia</taxon>
    </lineage>
</organism>
<keyword evidence="2" id="KW-0285">Flavoprotein</keyword>
<gene>
    <name evidence="7" type="ORF">IMZ08_13890</name>
</gene>
<dbReference type="RefSeq" id="WP_193537506.1">
    <property type="nucleotide sequence ID" value="NZ_JADCLJ010000021.1"/>
</dbReference>
<dbReference type="InterPro" id="IPR036188">
    <property type="entry name" value="FAD/NAD-bd_sf"/>
</dbReference>
<sequence length="563" mass="61841">MKNYNVIVIGAGGGGAVVAKELGEVGLKVLMLEAGPWYGNSKWPHPNTDKGAVSSQHPEDLNIELFKQSYSKLENDMNDLIAGKLRWGPANRERPPWNRVFEHSGFVWQNSGVGGSTQHYLGNSPRAFPTAIDDEWPLSYRELLPFYEKVEAELPVEFSPITTKEELFYFGAKRAGWSLLSTLNVTRAGYRPQPNAILPPNPNLTNTKYSTYELSWMEGCTLAGHCINGCPHGPSVDKIAKRSTNVSYTPLALATGNVEVMPNTFTYQIITENHPKEGIRATGVKVRNTWTDMKQDLYADCIVIAAGAVETPRLWLNSQLPFNEWVGKGLVNHNMDLVTGIFHSNELSSIINSPVVGPNVGHTSGARFDYPGLGSLLAMGLSPGLTSSFAYALSNSGNSPNFHTQPFSKGRVVGKGLMELMSNYQNTMNLLVAIDDEVVKNNKISIMPSITDEHGPVPAISYVPTKNTLRKKKELVKIAVDILRSAGAKKIVHSDWPDGIMIHIMSTMRMGYVVDQNCEAFQVKRLFIADNSVLCNGLGGPNPTLTTQALATRTATIIKDKYF</sequence>
<evidence type="ECO:0000256" key="1">
    <source>
        <dbReference type="ARBA" id="ARBA00010790"/>
    </source>
</evidence>
<dbReference type="SUPFAM" id="SSF51905">
    <property type="entry name" value="FAD/NAD(P)-binding domain"/>
    <property type="match status" value="1"/>
</dbReference>
<evidence type="ECO:0000313" key="8">
    <source>
        <dbReference type="Proteomes" id="UP001516662"/>
    </source>
</evidence>
<dbReference type="EMBL" id="JADCLJ010000021">
    <property type="protein sequence ID" value="MBE4909154.1"/>
    <property type="molecule type" value="Genomic_DNA"/>
</dbReference>
<dbReference type="InterPro" id="IPR000172">
    <property type="entry name" value="GMC_OxRdtase_N"/>
</dbReference>
<name>A0ABR9QKY1_9BACI</name>
<proteinExistence type="inferred from homology"/>
<keyword evidence="4" id="KW-0560">Oxidoreductase</keyword>
<protein>
    <submittedName>
        <fullName evidence="7">GMC family oxidoreductase</fullName>
    </submittedName>
</protein>
<evidence type="ECO:0000256" key="3">
    <source>
        <dbReference type="ARBA" id="ARBA00022827"/>
    </source>
</evidence>
<dbReference type="Pfam" id="PF05199">
    <property type="entry name" value="GMC_oxred_C"/>
    <property type="match status" value="1"/>
</dbReference>
<keyword evidence="3" id="KW-0274">FAD</keyword>
<evidence type="ECO:0000256" key="2">
    <source>
        <dbReference type="ARBA" id="ARBA00022630"/>
    </source>
</evidence>
<dbReference type="Proteomes" id="UP001516662">
    <property type="component" value="Unassembled WGS sequence"/>
</dbReference>
<evidence type="ECO:0000313" key="7">
    <source>
        <dbReference type="EMBL" id="MBE4909154.1"/>
    </source>
</evidence>
<dbReference type="InterPro" id="IPR007867">
    <property type="entry name" value="GMC_OxRtase_C"/>
</dbReference>